<evidence type="ECO:0000256" key="4">
    <source>
        <dbReference type="SAM" id="MobiDB-lite"/>
    </source>
</evidence>
<dbReference type="Gene3D" id="2.60.120.680">
    <property type="entry name" value="GOLD domain"/>
    <property type="match status" value="1"/>
</dbReference>
<dbReference type="Pfam" id="PF12796">
    <property type="entry name" value="Ank_2"/>
    <property type="match status" value="3"/>
</dbReference>
<dbReference type="Gene3D" id="1.25.40.20">
    <property type="entry name" value="Ankyrin repeat-containing domain"/>
    <property type="match status" value="4"/>
</dbReference>
<reference evidence="5 6" key="1">
    <citation type="journal article" date="2024" name="Science">
        <title>Giant polyketide synthase enzymes in the biosynthesis of giant marine polyether toxins.</title>
        <authorList>
            <person name="Fallon T.R."/>
            <person name="Shende V.V."/>
            <person name="Wierzbicki I.H."/>
            <person name="Pendleton A.L."/>
            <person name="Watervoot N.F."/>
            <person name="Auber R.P."/>
            <person name="Gonzalez D.J."/>
            <person name="Wisecaver J.H."/>
            <person name="Moore B.S."/>
        </authorList>
    </citation>
    <scope>NUCLEOTIDE SEQUENCE [LARGE SCALE GENOMIC DNA]</scope>
    <source>
        <strain evidence="5 6">12B1</strain>
    </source>
</reference>
<keyword evidence="6" id="KW-1185">Reference proteome</keyword>
<feature type="repeat" description="ANK" evidence="3">
    <location>
        <begin position="375"/>
        <end position="400"/>
    </location>
</feature>
<dbReference type="PROSITE" id="PS50088">
    <property type="entry name" value="ANK_REPEAT"/>
    <property type="match status" value="5"/>
</dbReference>
<sequence length="539" mass="55104">MAAADAPPPLVFSAREATVEAGGVYELPVITDPVEGSFLLYHYREHSGVGVRFTIHTSAGRELLDELQPEAKDQLLVTGASRCVLRWDNTASWLTPRTLSYSVRVVSAGRVHSSLLSRLLHAAEHGPLPLLRERASPPPLPRRGGEARRHAERRARPPQAKASVAATDRHGNTPLHLSALRGNAPTLSLLLEAGDELQPRNAEGATPLHLAAFSGHAGAVERLLAARAEPDLLDARHSAPLHLAAAAGHAAAIGRLLEARASPSLLNGKQASALHAAVCAGHVDAAALLLDAPPRAPSDGDEALLAAAVTHRRAAMLSLLLDRPALTAQQAAACLADAPASLLADALCESCARGAPRAALRVLDASASPDASAPDGTSALRAAARAGAAPLVALLLRRGARDAPAAAAASLLDEAVSLGHTHVVRSLVRHAPTSAPLALLAAAAAGHTGMLLQLLDGGAPVDAVDAASGGTALHAAAAAGHTAAAAAVLSRGCPLDRTDLSGRTAVQLAVDEGHRHTAVHLLEIATAEQMLPLCCTAQA</sequence>
<organism evidence="5 6">
    <name type="scientific">Prymnesium parvum</name>
    <name type="common">Toxic golden alga</name>
    <dbReference type="NCBI Taxonomy" id="97485"/>
    <lineage>
        <taxon>Eukaryota</taxon>
        <taxon>Haptista</taxon>
        <taxon>Haptophyta</taxon>
        <taxon>Prymnesiophyceae</taxon>
        <taxon>Prymnesiales</taxon>
        <taxon>Prymnesiaceae</taxon>
        <taxon>Prymnesium</taxon>
    </lineage>
</organism>
<accession>A0AB34J819</accession>
<dbReference type="InterPro" id="IPR036770">
    <property type="entry name" value="Ankyrin_rpt-contain_sf"/>
</dbReference>
<evidence type="ECO:0000256" key="1">
    <source>
        <dbReference type="ARBA" id="ARBA00022737"/>
    </source>
</evidence>
<feature type="repeat" description="ANK" evidence="3">
    <location>
        <begin position="203"/>
        <end position="235"/>
    </location>
</feature>
<gene>
    <name evidence="5" type="ORF">AB1Y20_002074</name>
</gene>
<dbReference type="AlphaFoldDB" id="A0AB34J819"/>
<name>A0AB34J819_PRYPA</name>
<dbReference type="Proteomes" id="UP001515480">
    <property type="component" value="Unassembled WGS sequence"/>
</dbReference>
<keyword evidence="2 3" id="KW-0040">ANK repeat</keyword>
<dbReference type="SUPFAM" id="SSF101576">
    <property type="entry name" value="Supernatant protein factor (SPF), C-terminal domain"/>
    <property type="match status" value="1"/>
</dbReference>
<protein>
    <submittedName>
        <fullName evidence="5">Uncharacterized protein</fullName>
    </submittedName>
</protein>
<dbReference type="SMART" id="SM00248">
    <property type="entry name" value="ANK"/>
    <property type="match status" value="9"/>
</dbReference>
<evidence type="ECO:0000256" key="2">
    <source>
        <dbReference type="ARBA" id="ARBA00023043"/>
    </source>
</evidence>
<feature type="repeat" description="ANK" evidence="3">
    <location>
        <begin position="468"/>
        <end position="500"/>
    </location>
</feature>
<dbReference type="PANTHER" id="PTHR24198:SF165">
    <property type="entry name" value="ANKYRIN REPEAT-CONTAINING PROTEIN-RELATED"/>
    <property type="match status" value="1"/>
</dbReference>
<comment type="caution">
    <text evidence="5">The sequence shown here is derived from an EMBL/GenBank/DDBJ whole genome shotgun (WGS) entry which is preliminary data.</text>
</comment>
<dbReference type="InterPro" id="IPR002110">
    <property type="entry name" value="Ankyrin_rpt"/>
</dbReference>
<dbReference type="SUPFAM" id="SSF48403">
    <property type="entry name" value="Ankyrin repeat"/>
    <property type="match status" value="2"/>
</dbReference>
<proteinExistence type="predicted"/>
<keyword evidence="1" id="KW-0677">Repeat</keyword>
<dbReference type="PANTHER" id="PTHR24198">
    <property type="entry name" value="ANKYRIN REPEAT AND PROTEIN KINASE DOMAIN-CONTAINING PROTEIN"/>
    <property type="match status" value="1"/>
</dbReference>
<evidence type="ECO:0000256" key="3">
    <source>
        <dbReference type="PROSITE-ProRule" id="PRU00023"/>
    </source>
</evidence>
<dbReference type="InterPro" id="IPR036598">
    <property type="entry name" value="GOLD_dom_sf"/>
</dbReference>
<feature type="repeat" description="ANK" evidence="3">
    <location>
        <begin position="236"/>
        <end position="268"/>
    </location>
</feature>
<feature type="region of interest" description="Disordered" evidence="4">
    <location>
        <begin position="129"/>
        <end position="178"/>
    </location>
</feature>
<evidence type="ECO:0000313" key="6">
    <source>
        <dbReference type="Proteomes" id="UP001515480"/>
    </source>
</evidence>
<evidence type="ECO:0000313" key="5">
    <source>
        <dbReference type="EMBL" id="KAL1515449.1"/>
    </source>
</evidence>
<dbReference type="EMBL" id="JBGBPQ010000011">
    <property type="protein sequence ID" value="KAL1515449.1"/>
    <property type="molecule type" value="Genomic_DNA"/>
</dbReference>
<feature type="repeat" description="ANK" evidence="3">
    <location>
        <begin position="170"/>
        <end position="202"/>
    </location>
</feature>
<dbReference type="PROSITE" id="PS50297">
    <property type="entry name" value="ANK_REP_REGION"/>
    <property type="match status" value="4"/>
</dbReference>